<dbReference type="RefSeq" id="WP_243833822.1">
    <property type="nucleotide sequence ID" value="NZ_SORI01000003.1"/>
</dbReference>
<evidence type="ECO:0000313" key="1">
    <source>
        <dbReference type="EMBL" id="TDY62860.1"/>
    </source>
</evidence>
<reference evidence="1 2" key="1">
    <citation type="submission" date="2019-03" db="EMBL/GenBank/DDBJ databases">
        <title>Genomic Encyclopedia of Type Strains, Phase IV (KMG-IV): sequencing the most valuable type-strain genomes for metagenomic binning, comparative biology and taxonomic classification.</title>
        <authorList>
            <person name="Goeker M."/>
        </authorList>
    </citation>
    <scope>NUCLEOTIDE SEQUENCE [LARGE SCALE GENOMIC DNA]</scope>
    <source>
        <strain evidence="1 2">DSM 25964</strain>
    </source>
</reference>
<name>A0A4R8MB36_9BACT</name>
<dbReference type="Proteomes" id="UP000295066">
    <property type="component" value="Unassembled WGS sequence"/>
</dbReference>
<protein>
    <submittedName>
        <fullName evidence="1">Thioredoxin-like protein</fullName>
    </submittedName>
</protein>
<dbReference type="SUPFAM" id="SSF52833">
    <property type="entry name" value="Thioredoxin-like"/>
    <property type="match status" value="1"/>
</dbReference>
<dbReference type="EMBL" id="SORI01000003">
    <property type="protein sequence ID" value="TDY62860.1"/>
    <property type="molecule type" value="Genomic_DNA"/>
</dbReference>
<dbReference type="InterPro" id="IPR036249">
    <property type="entry name" value="Thioredoxin-like_sf"/>
</dbReference>
<organism evidence="1 2">
    <name type="scientific">Aminivibrio pyruvatiphilus</name>
    <dbReference type="NCBI Taxonomy" id="1005740"/>
    <lineage>
        <taxon>Bacteria</taxon>
        <taxon>Thermotogati</taxon>
        <taxon>Synergistota</taxon>
        <taxon>Synergistia</taxon>
        <taxon>Synergistales</taxon>
        <taxon>Aminobacteriaceae</taxon>
        <taxon>Aminivibrio</taxon>
    </lineage>
</organism>
<comment type="caution">
    <text evidence="1">The sequence shown here is derived from an EMBL/GenBank/DDBJ whole genome shotgun (WGS) entry which is preliminary data.</text>
</comment>
<dbReference type="AlphaFoldDB" id="A0A4R8MB36"/>
<keyword evidence="2" id="KW-1185">Reference proteome</keyword>
<dbReference type="CDD" id="cd02980">
    <property type="entry name" value="TRX_Fd_family"/>
    <property type="match status" value="1"/>
</dbReference>
<gene>
    <name evidence="1" type="ORF">C8D99_10380</name>
</gene>
<sequence length="89" mass="9801">MMKKKREITLCMGSSCFARGNARSLEVVRSFLKEHDLEAGIFLKGSRCEGLCSKGPVVQVDDHVYTGVSPEGIEEILDREFGKGEAGHE</sequence>
<evidence type="ECO:0000313" key="2">
    <source>
        <dbReference type="Proteomes" id="UP000295066"/>
    </source>
</evidence>
<proteinExistence type="predicted"/>
<dbReference type="Gene3D" id="3.40.30.10">
    <property type="entry name" value="Glutaredoxin"/>
    <property type="match status" value="1"/>
</dbReference>
<dbReference type="Pfam" id="PF01257">
    <property type="entry name" value="2Fe-2S_thioredx"/>
    <property type="match status" value="1"/>
</dbReference>
<accession>A0A4R8MB36</accession>